<keyword evidence="3" id="KW-1185">Reference proteome</keyword>
<organism evidence="2 3">
    <name type="scientific">Anaerovibrio slackiae</name>
    <dbReference type="NCBI Taxonomy" id="2652309"/>
    <lineage>
        <taxon>Bacteria</taxon>
        <taxon>Bacillati</taxon>
        <taxon>Bacillota</taxon>
        <taxon>Negativicutes</taxon>
        <taxon>Selenomonadales</taxon>
        <taxon>Selenomonadaceae</taxon>
        <taxon>Anaerovibrio</taxon>
    </lineage>
</organism>
<keyword evidence="1" id="KW-0732">Signal</keyword>
<gene>
    <name evidence="2" type="ORF">FYJ84_00870</name>
</gene>
<dbReference type="GeneID" id="96777460"/>
<evidence type="ECO:0000313" key="2">
    <source>
        <dbReference type="EMBL" id="MSU07551.1"/>
    </source>
</evidence>
<dbReference type="AlphaFoldDB" id="A0A6I2UEF5"/>
<dbReference type="Proteomes" id="UP000433181">
    <property type="component" value="Unassembled WGS sequence"/>
</dbReference>
<name>A0A6I2UEF5_9FIRM</name>
<comment type="caution">
    <text evidence="2">The sequence shown here is derived from an EMBL/GenBank/DDBJ whole genome shotgun (WGS) entry which is preliminary data.</text>
</comment>
<protein>
    <recommendedName>
        <fullName evidence="4">Lipoprotein</fullName>
    </recommendedName>
</protein>
<dbReference type="EMBL" id="VUNR01000001">
    <property type="protein sequence ID" value="MSU07551.1"/>
    <property type="molecule type" value="Genomic_DNA"/>
</dbReference>
<sequence length="195" mass="21884">MKMNMKKLLVFISALAMSIMLLAGVCSAAASQGSNGKDKVAILLMGSNDFKSTQYFTMIENHFLKNNPHASQIVLGTDIQSKYQEYWLDKGFLEEQQPTKDDLLAMPEYLGVDKVLVLIVKDPVVEKHFAFTLMESGEKSRASIQINAFLIDKEKILKSKVSNNEDDSFSSDLRAKRGAFKKCMKELSAEMLPLF</sequence>
<accession>A0A6I2UEF5</accession>
<reference evidence="2 3" key="1">
    <citation type="submission" date="2019-08" db="EMBL/GenBank/DDBJ databases">
        <title>In-depth cultivation of the pig gut microbiome towards novel bacterial diversity and tailored functional studies.</title>
        <authorList>
            <person name="Wylensek D."/>
            <person name="Hitch T.C.A."/>
            <person name="Clavel T."/>
        </authorList>
    </citation>
    <scope>NUCLEOTIDE SEQUENCE [LARGE SCALE GENOMIC DNA]</scope>
    <source>
        <strain evidence="2 3">WCA-693-APC-5D-A</strain>
    </source>
</reference>
<evidence type="ECO:0000313" key="3">
    <source>
        <dbReference type="Proteomes" id="UP000433181"/>
    </source>
</evidence>
<evidence type="ECO:0008006" key="4">
    <source>
        <dbReference type="Google" id="ProtNLM"/>
    </source>
</evidence>
<dbReference type="RefSeq" id="WP_154405163.1">
    <property type="nucleotide sequence ID" value="NZ_VUNR01000001.1"/>
</dbReference>
<proteinExistence type="predicted"/>
<feature type="signal peptide" evidence="1">
    <location>
        <begin position="1"/>
        <end position="23"/>
    </location>
</feature>
<feature type="chain" id="PRO_5038647501" description="Lipoprotein" evidence="1">
    <location>
        <begin position="24"/>
        <end position="195"/>
    </location>
</feature>
<evidence type="ECO:0000256" key="1">
    <source>
        <dbReference type="SAM" id="SignalP"/>
    </source>
</evidence>